<dbReference type="InterPro" id="IPR039426">
    <property type="entry name" value="TonB-dep_rcpt-like"/>
</dbReference>
<evidence type="ECO:0000256" key="1">
    <source>
        <dbReference type="ARBA" id="ARBA00004571"/>
    </source>
</evidence>
<evidence type="ECO:0000256" key="2">
    <source>
        <dbReference type="ARBA" id="ARBA00022448"/>
    </source>
</evidence>
<dbReference type="Gene3D" id="2.40.170.20">
    <property type="entry name" value="TonB-dependent receptor, beta-barrel domain"/>
    <property type="match status" value="1"/>
</dbReference>
<keyword evidence="4 8" id="KW-0812">Transmembrane</keyword>
<keyword evidence="3 8" id="KW-1134">Transmembrane beta strand</keyword>
<evidence type="ECO:0000256" key="6">
    <source>
        <dbReference type="ARBA" id="ARBA00023136"/>
    </source>
</evidence>
<dbReference type="Proteomes" id="UP000285650">
    <property type="component" value="Unassembled WGS sequence"/>
</dbReference>
<dbReference type="InterPro" id="IPR023996">
    <property type="entry name" value="TonB-dep_OMP_SusC/RagA"/>
</dbReference>
<evidence type="ECO:0000313" key="12">
    <source>
        <dbReference type="EMBL" id="RHE89262.1"/>
    </source>
</evidence>
<dbReference type="InterPro" id="IPR037066">
    <property type="entry name" value="Plug_dom_sf"/>
</dbReference>
<keyword evidence="7 8" id="KW-0998">Cell outer membrane</keyword>
<proteinExistence type="inferred from homology"/>
<feature type="domain" description="TonB-dependent receptor-like beta-barrel" evidence="10">
    <location>
        <begin position="439"/>
        <end position="1029"/>
    </location>
</feature>
<dbReference type="EMBL" id="QSKV01000015">
    <property type="protein sequence ID" value="RHE89262.1"/>
    <property type="molecule type" value="Genomic_DNA"/>
</dbReference>
<dbReference type="NCBIfam" id="TIGR04057">
    <property type="entry name" value="SusC_RagA_signa"/>
    <property type="match status" value="1"/>
</dbReference>
<organism evidence="12 13">
    <name type="scientific">Bacteroides intestinalis</name>
    <dbReference type="NCBI Taxonomy" id="329854"/>
    <lineage>
        <taxon>Bacteria</taxon>
        <taxon>Pseudomonadati</taxon>
        <taxon>Bacteroidota</taxon>
        <taxon>Bacteroidia</taxon>
        <taxon>Bacteroidales</taxon>
        <taxon>Bacteroidaceae</taxon>
        <taxon>Bacteroides</taxon>
    </lineage>
</organism>
<keyword evidence="2 8" id="KW-0813">Transport</keyword>
<evidence type="ECO:0000259" key="10">
    <source>
        <dbReference type="Pfam" id="PF00593"/>
    </source>
</evidence>
<evidence type="ECO:0000256" key="7">
    <source>
        <dbReference type="ARBA" id="ARBA00023237"/>
    </source>
</evidence>
<gene>
    <name evidence="12" type="ORF">DW712_19185</name>
</gene>
<comment type="subcellular location">
    <subcellularLocation>
        <location evidence="1 8">Cell outer membrane</location>
        <topology evidence="1 8">Multi-pass membrane protein</topology>
    </subcellularLocation>
</comment>
<dbReference type="PROSITE" id="PS52016">
    <property type="entry name" value="TONB_DEPENDENT_REC_3"/>
    <property type="match status" value="1"/>
</dbReference>
<keyword evidence="6 8" id="KW-0472">Membrane</keyword>
<feature type="domain" description="TonB-dependent receptor plug" evidence="11">
    <location>
        <begin position="100"/>
        <end position="208"/>
    </location>
</feature>
<keyword evidence="5 9" id="KW-0798">TonB box</keyword>
<evidence type="ECO:0000256" key="4">
    <source>
        <dbReference type="ARBA" id="ARBA00022692"/>
    </source>
</evidence>
<reference evidence="12 13" key="1">
    <citation type="submission" date="2018-08" db="EMBL/GenBank/DDBJ databases">
        <title>A genome reference for cultivated species of the human gut microbiota.</title>
        <authorList>
            <person name="Zou Y."/>
            <person name="Xue W."/>
            <person name="Luo G."/>
        </authorList>
    </citation>
    <scope>NUCLEOTIDE SEQUENCE [LARGE SCALE GENOMIC DNA]</scope>
    <source>
        <strain evidence="12 13">AM27-17</strain>
    </source>
</reference>
<evidence type="ECO:0000256" key="5">
    <source>
        <dbReference type="ARBA" id="ARBA00023077"/>
    </source>
</evidence>
<evidence type="ECO:0000256" key="8">
    <source>
        <dbReference type="PROSITE-ProRule" id="PRU01360"/>
    </source>
</evidence>
<dbReference type="AlphaFoldDB" id="A0A414L3P6"/>
<dbReference type="Gene3D" id="2.170.130.10">
    <property type="entry name" value="TonB-dependent receptor, plug domain"/>
    <property type="match status" value="1"/>
</dbReference>
<dbReference type="InterPro" id="IPR008969">
    <property type="entry name" value="CarboxyPept-like_regulatory"/>
</dbReference>
<dbReference type="FunFam" id="2.60.40.1120:FF:000003">
    <property type="entry name" value="Outer membrane protein Omp121"/>
    <property type="match status" value="1"/>
</dbReference>
<protein>
    <submittedName>
        <fullName evidence="12">SusC/RagA family TonB-linked outer membrane protein</fullName>
    </submittedName>
</protein>
<comment type="similarity">
    <text evidence="8 9">Belongs to the TonB-dependent receptor family.</text>
</comment>
<dbReference type="SUPFAM" id="SSF56935">
    <property type="entry name" value="Porins"/>
    <property type="match status" value="1"/>
</dbReference>
<dbReference type="InterPro" id="IPR000531">
    <property type="entry name" value="Beta-barrel_TonB"/>
</dbReference>
<dbReference type="SUPFAM" id="SSF49464">
    <property type="entry name" value="Carboxypeptidase regulatory domain-like"/>
    <property type="match status" value="1"/>
</dbReference>
<name>A0A414L3P6_9BACE</name>
<accession>A0A414L3P6</accession>
<dbReference type="Gene3D" id="2.60.40.1120">
    <property type="entry name" value="Carboxypeptidase-like, regulatory domain"/>
    <property type="match status" value="1"/>
</dbReference>
<comment type="caution">
    <text evidence="12">The sequence shown here is derived from an EMBL/GenBank/DDBJ whole genome shotgun (WGS) entry which is preliminary data.</text>
</comment>
<dbReference type="InterPro" id="IPR023997">
    <property type="entry name" value="TonB-dep_OMP_SusC/RagA_CS"/>
</dbReference>
<evidence type="ECO:0000259" key="11">
    <source>
        <dbReference type="Pfam" id="PF07715"/>
    </source>
</evidence>
<evidence type="ECO:0000313" key="13">
    <source>
        <dbReference type="Proteomes" id="UP000285650"/>
    </source>
</evidence>
<evidence type="ECO:0000256" key="9">
    <source>
        <dbReference type="RuleBase" id="RU003357"/>
    </source>
</evidence>
<dbReference type="GO" id="GO:0009279">
    <property type="term" value="C:cell outer membrane"/>
    <property type="evidence" value="ECO:0007669"/>
    <property type="project" value="UniProtKB-SubCell"/>
</dbReference>
<dbReference type="Pfam" id="PF00593">
    <property type="entry name" value="TonB_dep_Rec_b-barrel"/>
    <property type="match status" value="1"/>
</dbReference>
<dbReference type="NCBIfam" id="TIGR04056">
    <property type="entry name" value="OMP_RagA_SusC"/>
    <property type="match status" value="1"/>
</dbReference>
<dbReference type="Pfam" id="PF07715">
    <property type="entry name" value="Plug"/>
    <property type="match status" value="1"/>
</dbReference>
<dbReference type="Pfam" id="PF13715">
    <property type="entry name" value="CarbopepD_reg_2"/>
    <property type="match status" value="1"/>
</dbReference>
<dbReference type="InterPro" id="IPR012910">
    <property type="entry name" value="Plug_dom"/>
</dbReference>
<sequence length="1061" mass="119551">MSSVQVATKQVIGKVVDSTGESVIGASVVVKGTTNGVITDIDGNFILKDVPEDGIIVISYVGYQTQEIKVTDKNIINVTLTEDTEMLEEVVVVGYGSMRKKDLTGSVVQINPTKIADSNPSNVQDLLRGTAGLQVGYDASAKGGGTMQLRGQNSVYTDGNHNTPLIVLDGMVFYGELSEINPDDIGQIDVLKDASSAAIYGAKAASGVIIITTKKGKQGKPTINVSANFGLDTKSNFRKVYNAAGYLKYREDYYKTATLGFDANGNYTYYAKGNLGIGYYDNPNNLSQYGITTDQWAAYTTNTDGESLESIYAKRMNMYNYSKDAYEGFLTGRVTDWEDVVFRTGMRQDYNASISGATDRVNYYLSFGYLRNEGVTTGDDYKSFRSNVKINGKVTDWLEIGANINFQDRSDGGLAIDLDTEQDPYSYVTMLRLSPFASLYNEDGSYKQYPMDSNLHYGYNYFFDNQYYDLEKGYTVFNTIFNAKVKLPFNITYDFNIAPRYQFFYDRYFMSNELPNSDAKTKGVNRGWGKNFDYSLNNTINWDYTFADKHHVMVTLAQEAEERRYWSDNVEARNILPSDALGFHNTQNATKEDSKFSTNDTHETAAAYLGRLFYSYDDRYMFTGTVRRDGYSAFGSSNPWATFPSFSVAWTFSNEKFVNIPWLDNGKLRLSWGQNGNRSLDNTYLSLANLTAGAGATMDYLKADGSLATDMKYLMMDRLANPNLQWEKTEAYNIGLDFAILGNRLSGSIDYYIKKTHDMIMAQRLPNFSGFSSIYTNLGEVQNTGMELMLNSVNFDTKDFRWTTTLNFSYNSNKIKHLYYDYNENGVENDDSSNGWFIGKPVDEIWDFKVIGTWQVDEAGEAALVNQVPGDPKVANTYTEDDIINADGTRIPVYNDKDKVFQGRKTAPIYWNLRNDFTLWKDFDISFSLYSYMGHKSTSTYYLNKANTADCMTRGYNQYIQGYWLPENSSNNYVRLNAAGPSGASDPVKVYNRSFVRLDNITLGYTLPTYWTKKALIDRVRITASVRNVAVFGGSKTWEFGDIETGGLATRTYNLGFNFTF</sequence>
<evidence type="ECO:0000256" key="3">
    <source>
        <dbReference type="ARBA" id="ARBA00022452"/>
    </source>
</evidence>
<dbReference type="InterPro" id="IPR036942">
    <property type="entry name" value="Beta-barrel_TonB_sf"/>
</dbReference>